<evidence type="ECO:0000313" key="3">
    <source>
        <dbReference type="Proteomes" id="UP001208570"/>
    </source>
</evidence>
<protein>
    <submittedName>
        <fullName evidence="2">Uncharacterized protein</fullName>
    </submittedName>
</protein>
<dbReference type="EMBL" id="JAODUP010000204">
    <property type="protein sequence ID" value="KAK2156843.1"/>
    <property type="molecule type" value="Genomic_DNA"/>
</dbReference>
<accession>A0AAD9JP71</accession>
<dbReference type="Proteomes" id="UP001208570">
    <property type="component" value="Unassembled WGS sequence"/>
</dbReference>
<keyword evidence="3" id="KW-1185">Reference proteome</keyword>
<sequence>MKEIQHRSKRRRLLTPPISLVPRTQTPTISLVPRTPTPSNSPTPVDDQVQQSLFADDLGSFVNPDQRNESNMLNDRLVPTPCHLIDDGVPVTYEIVSAATNRGKPRLEPRTCHLLALCCPEQECILQGNCIRHHQECQGGRDTTFV</sequence>
<comment type="caution">
    <text evidence="2">The sequence shown here is derived from an EMBL/GenBank/DDBJ whole genome shotgun (WGS) entry which is preliminary data.</text>
</comment>
<organism evidence="2 3">
    <name type="scientific">Paralvinella palmiformis</name>
    <dbReference type="NCBI Taxonomy" id="53620"/>
    <lineage>
        <taxon>Eukaryota</taxon>
        <taxon>Metazoa</taxon>
        <taxon>Spiralia</taxon>
        <taxon>Lophotrochozoa</taxon>
        <taxon>Annelida</taxon>
        <taxon>Polychaeta</taxon>
        <taxon>Sedentaria</taxon>
        <taxon>Canalipalpata</taxon>
        <taxon>Terebellida</taxon>
        <taxon>Terebelliformia</taxon>
        <taxon>Alvinellidae</taxon>
        <taxon>Paralvinella</taxon>
    </lineage>
</organism>
<proteinExistence type="predicted"/>
<gene>
    <name evidence="2" type="ORF">LSH36_204g10052</name>
</gene>
<evidence type="ECO:0000256" key="1">
    <source>
        <dbReference type="SAM" id="MobiDB-lite"/>
    </source>
</evidence>
<dbReference type="AlphaFoldDB" id="A0AAD9JP71"/>
<feature type="region of interest" description="Disordered" evidence="1">
    <location>
        <begin position="25"/>
        <end position="47"/>
    </location>
</feature>
<reference evidence="2" key="1">
    <citation type="journal article" date="2023" name="Mol. Biol. Evol.">
        <title>Third-Generation Sequencing Reveals the Adaptive Role of the Epigenome in Three Deep-Sea Polychaetes.</title>
        <authorList>
            <person name="Perez M."/>
            <person name="Aroh O."/>
            <person name="Sun Y."/>
            <person name="Lan Y."/>
            <person name="Juniper S.K."/>
            <person name="Young C.R."/>
            <person name="Angers B."/>
            <person name="Qian P.Y."/>
        </authorList>
    </citation>
    <scope>NUCLEOTIDE SEQUENCE</scope>
    <source>
        <strain evidence="2">P08H-3</strain>
    </source>
</reference>
<evidence type="ECO:0000313" key="2">
    <source>
        <dbReference type="EMBL" id="KAK2156843.1"/>
    </source>
</evidence>
<name>A0AAD9JP71_9ANNE</name>